<dbReference type="RefSeq" id="WP_089309798.1">
    <property type="nucleotide sequence ID" value="NZ_FZNP01000001.1"/>
</dbReference>
<feature type="region of interest" description="Disordered" evidence="1">
    <location>
        <begin position="41"/>
        <end position="64"/>
    </location>
</feature>
<evidence type="ECO:0000256" key="1">
    <source>
        <dbReference type="SAM" id="MobiDB-lite"/>
    </source>
</evidence>
<dbReference type="EMBL" id="FZNP01000001">
    <property type="protein sequence ID" value="SNR25302.1"/>
    <property type="molecule type" value="Genomic_DNA"/>
</dbReference>
<evidence type="ECO:0000313" key="2">
    <source>
        <dbReference type="EMBL" id="SNR25302.1"/>
    </source>
</evidence>
<dbReference type="AlphaFoldDB" id="A0A238UT30"/>
<reference evidence="3" key="1">
    <citation type="submission" date="2017-06" db="EMBL/GenBank/DDBJ databases">
        <authorList>
            <person name="Varghese N."/>
            <person name="Submissions S."/>
        </authorList>
    </citation>
    <scope>NUCLEOTIDE SEQUENCE [LARGE SCALE GENOMIC DNA]</scope>
    <source>
        <strain evidence="3">DSM 44485</strain>
    </source>
</reference>
<proteinExistence type="predicted"/>
<organism evidence="2 3">
    <name type="scientific">Actinomadura mexicana</name>
    <dbReference type="NCBI Taxonomy" id="134959"/>
    <lineage>
        <taxon>Bacteria</taxon>
        <taxon>Bacillati</taxon>
        <taxon>Actinomycetota</taxon>
        <taxon>Actinomycetes</taxon>
        <taxon>Streptosporangiales</taxon>
        <taxon>Thermomonosporaceae</taxon>
        <taxon>Actinomadura</taxon>
    </lineage>
</organism>
<dbReference type="Proteomes" id="UP000198420">
    <property type="component" value="Unassembled WGS sequence"/>
</dbReference>
<keyword evidence="3" id="KW-1185">Reference proteome</keyword>
<dbReference type="OrthoDB" id="3431870at2"/>
<sequence length="85" mass="9246">MSPSDLPDADLQRTADILFTARVKADELRFDVVPDVSVTFTEGSSDESASGSSRTNLPDQVKTQTTYQDIQIDYAIAAKLTPPPE</sequence>
<feature type="compositionally biased region" description="Polar residues" evidence="1">
    <location>
        <begin position="54"/>
        <end position="64"/>
    </location>
</feature>
<gene>
    <name evidence="2" type="ORF">SAMN06265355_101389</name>
</gene>
<name>A0A238UT30_9ACTN</name>
<accession>A0A238UT30</accession>
<evidence type="ECO:0000313" key="3">
    <source>
        <dbReference type="Proteomes" id="UP000198420"/>
    </source>
</evidence>
<protein>
    <submittedName>
        <fullName evidence="2">Uncharacterized protein</fullName>
    </submittedName>
</protein>
<feature type="compositionally biased region" description="Low complexity" evidence="1">
    <location>
        <begin position="42"/>
        <end position="53"/>
    </location>
</feature>